<protein>
    <submittedName>
        <fullName evidence="1">Uncharacterized protein</fullName>
    </submittedName>
</protein>
<keyword evidence="2" id="KW-1185">Reference proteome</keyword>
<evidence type="ECO:0000313" key="1">
    <source>
        <dbReference type="EMBL" id="MDT0348348.1"/>
    </source>
</evidence>
<accession>A0ABU2N355</accession>
<comment type="caution">
    <text evidence="1">The sequence shown here is derived from an EMBL/GenBank/DDBJ whole genome shotgun (WGS) entry which is preliminary data.</text>
</comment>
<name>A0ABU2N355_9PSEU</name>
<organism evidence="1 2">
    <name type="scientific">Pseudonocardia charpentierae</name>
    <dbReference type="NCBI Taxonomy" id="3075545"/>
    <lineage>
        <taxon>Bacteria</taxon>
        <taxon>Bacillati</taxon>
        <taxon>Actinomycetota</taxon>
        <taxon>Actinomycetes</taxon>
        <taxon>Pseudonocardiales</taxon>
        <taxon>Pseudonocardiaceae</taxon>
        <taxon>Pseudonocardia</taxon>
    </lineage>
</organism>
<sequence>MNQNERTASLRADRSVIERAAARLRSEAIRSGYAGLQHQHIAFALALILDELARHLTDLDRAVRWQTVQSCRLLLGEQPDAVE</sequence>
<gene>
    <name evidence="1" type="ORF">RM445_02275</name>
</gene>
<proteinExistence type="predicted"/>
<dbReference type="Proteomes" id="UP001183202">
    <property type="component" value="Unassembled WGS sequence"/>
</dbReference>
<dbReference type="EMBL" id="JAVREJ010000001">
    <property type="protein sequence ID" value="MDT0348348.1"/>
    <property type="molecule type" value="Genomic_DNA"/>
</dbReference>
<reference evidence="2" key="1">
    <citation type="submission" date="2023-07" db="EMBL/GenBank/DDBJ databases">
        <title>30 novel species of actinomycetes from the DSMZ collection.</title>
        <authorList>
            <person name="Nouioui I."/>
        </authorList>
    </citation>
    <scope>NUCLEOTIDE SEQUENCE [LARGE SCALE GENOMIC DNA]</scope>
    <source>
        <strain evidence="2">DSM 45834</strain>
    </source>
</reference>
<dbReference type="RefSeq" id="WP_311554240.1">
    <property type="nucleotide sequence ID" value="NZ_JAVREJ010000001.1"/>
</dbReference>
<evidence type="ECO:0000313" key="2">
    <source>
        <dbReference type="Proteomes" id="UP001183202"/>
    </source>
</evidence>